<feature type="region of interest" description="Disordered" evidence="9">
    <location>
        <begin position="1"/>
        <end position="24"/>
    </location>
</feature>
<keyword evidence="5 10" id="KW-0812">Transmembrane</keyword>
<keyword evidence="6" id="KW-0653">Protein transport</keyword>
<evidence type="ECO:0000313" key="12">
    <source>
        <dbReference type="EMBL" id="PSB18667.1"/>
    </source>
</evidence>
<feature type="region of interest" description="Disordered" evidence="9">
    <location>
        <begin position="192"/>
        <end position="218"/>
    </location>
</feature>
<evidence type="ECO:0000256" key="10">
    <source>
        <dbReference type="SAM" id="Phobius"/>
    </source>
</evidence>
<keyword evidence="2" id="KW-0813">Transport</keyword>
<keyword evidence="8 10" id="KW-0472">Membrane</keyword>
<gene>
    <name evidence="12" type="ORF">C7B65_14160</name>
</gene>
<reference evidence="12 13" key="2">
    <citation type="submission" date="2018-03" db="EMBL/GenBank/DDBJ databases">
        <title>The ancient ancestry and fast evolution of plastids.</title>
        <authorList>
            <person name="Moore K.R."/>
            <person name="Magnabosco C."/>
            <person name="Momper L."/>
            <person name="Gold D.A."/>
            <person name="Bosak T."/>
            <person name="Fournier G.P."/>
        </authorList>
    </citation>
    <scope>NUCLEOTIDE SEQUENCE [LARGE SCALE GENOMIC DNA]</scope>
    <source>
        <strain evidence="12 13">ULC007</strain>
    </source>
</reference>
<evidence type="ECO:0000256" key="7">
    <source>
        <dbReference type="ARBA" id="ARBA00022989"/>
    </source>
</evidence>
<name>A0A2T1DDX9_9CYAN</name>
<organism evidence="12 13">
    <name type="scientific">Phormidesmis priestleyi ULC007</name>
    <dbReference type="NCBI Taxonomy" id="1920490"/>
    <lineage>
        <taxon>Bacteria</taxon>
        <taxon>Bacillati</taxon>
        <taxon>Cyanobacteriota</taxon>
        <taxon>Cyanophyceae</taxon>
        <taxon>Leptolyngbyales</taxon>
        <taxon>Leptolyngbyaceae</taxon>
        <taxon>Phormidesmis</taxon>
    </lineage>
</organism>
<keyword evidence="3" id="KW-1003">Cell membrane</keyword>
<sequence>MTQPVTNSKPLLDPIQNDSWNSEANTLPEPFLVESYADRLMDDLFGDVDRLLDGAVPPSEPVRVEAPAPKPKLNLAPPPLSSGLLAHPQWQSHPESAHHSLPDLGELANTQPPAPRSSGFTRFLMITGCTSAVAALAVWLVTSGMASRFVTALTQPPETVAPTTIAQTPPIDTNAQFSDYVQRSLEAIDRRATTGKSEGLPTAPYNSGLPTVPVPANQPPLRSSVTLPKASPLVITVPQAPTPIDPSRRELNQILVRLASVLERLSPTANRPAALQPPATSIPQVSPAPIGPQRTLVGVLESSDPSRSAALFEINGITQRYYVGESIGSSGWSLVEVSKQYVTVRRNGEVRTISAGQKL</sequence>
<evidence type="ECO:0000256" key="5">
    <source>
        <dbReference type="ARBA" id="ARBA00022692"/>
    </source>
</evidence>
<comment type="caution">
    <text evidence="12">The sequence shown here is derived from an EMBL/GenBank/DDBJ whole genome shotgun (WGS) entry which is preliminary data.</text>
</comment>
<dbReference type="EMBL" id="PVWG01000015">
    <property type="protein sequence ID" value="PSB18667.1"/>
    <property type="molecule type" value="Genomic_DNA"/>
</dbReference>
<evidence type="ECO:0000313" key="13">
    <source>
        <dbReference type="Proteomes" id="UP000238634"/>
    </source>
</evidence>
<evidence type="ECO:0000256" key="2">
    <source>
        <dbReference type="ARBA" id="ARBA00022448"/>
    </source>
</evidence>
<evidence type="ECO:0000256" key="8">
    <source>
        <dbReference type="ARBA" id="ARBA00023136"/>
    </source>
</evidence>
<evidence type="ECO:0000259" key="11">
    <source>
        <dbReference type="Pfam" id="PF11356"/>
    </source>
</evidence>
<dbReference type="InterPro" id="IPR024961">
    <property type="entry name" value="T2SS_GspC_N"/>
</dbReference>
<dbReference type="AlphaFoldDB" id="A0A2T1DDX9"/>
<evidence type="ECO:0000256" key="6">
    <source>
        <dbReference type="ARBA" id="ARBA00022927"/>
    </source>
</evidence>
<dbReference type="GO" id="GO:0015031">
    <property type="term" value="P:protein transport"/>
    <property type="evidence" value="ECO:0007669"/>
    <property type="project" value="UniProtKB-KW"/>
</dbReference>
<dbReference type="GO" id="GO:0005886">
    <property type="term" value="C:plasma membrane"/>
    <property type="evidence" value="ECO:0007669"/>
    <property type="project" value="UniProtKB-SubCell"/>
</dbReference>
<evidence type="ECO:0000256" key="9">
    <source>
        <dbReference type="SAM" id="MobiDB-lite"/>
    </source>
</evidence>
<feature type="region of interest" description="Disordered" evidence="9">
    <location>
        <begin position="55"/>
        <end position="101"/>
    </location>
</feature>
<reference evidence="12 13" key="1">
    <citation type="submission" date="2018-02" db="EMBL/GenBank/DDBJ databases">
        <authorList>
            <person name="Cohen D.B."/>
            <person name="Kent A.D."/>
        </authorList>
    </citation>
    <scope>NUCLEOTIDE SEQUENCE [LARGE SCALE GENOMIC DNA]</scope>
    <source>
        <strain evidence="12 13">ULC007</strain>
    </source>
</reference>
<accession>A0A2T1DDX9</accession>
<keyword evidence="4" id="KW-0997">Cell inner membrane</keyword>
<dbReference type="Gene3D" id="2.30.30.830">
    <property type="match status" value="1"/>
</dbReference>
<feature type="transmembrane region" description="Helical" evidence="10">
    <location>
        <begin position="123"/>
        <end position="141"/>
    </location>
</feature>
<evidence type="ECO:0000256" key="1">
    <source>
        <dbReference type="ARBA" id="ARBA00004533"/>
    </source>
</evidence>
<feature type="domain" description="Type II secretion system protein GspC N-terminal" evidence="11">
    <location>
        <begin position="295"/>
        <end position="353"/>
    </location>
</feature>
<evidence type="ECO:0000256" key="4">
    <source>
        <dbReference type="ARBA" id="ARBA00022519"/>
    </source>
</evidence>
<dbReference type="RefSeq" id="WP_073069715.1">
    <property type="nucleotide sequence ID" value="NZ_MPPI01000003.1"/>
</dbReference>
<dbReference type="OrthoDB" id="428674at2"/>
<evidence type="ECO:0000256" key="3">
    <source>
        <dbReference type="ARBA" id="ARBA00022475"/>
    </source>
</evidence>
<keyword evidence="7 10" id="KW-1133">Transmembrane helix</keyword>
<dbReference type="STRING" id="1920490.GCA_001895925_03040"/>
<dbReference type="Proteomes" id="UP000238634">
    <property type="component" value="Unassembled WGS sequence"/>
</dbReference>
<proteinExistence type="predicted"/>
<keyword evidence="13" id="KW-1185">Reference proteome</keyword>
<dbReference type="Pfam" id="PF11356">
    <property type="entry name" value="T2SSC"/>
    <property type="match status" value="1"/>
</dbReference>
<comment type="subcellular location">
    <subcellularLocation>
        <location evidence="1">Cell inner membrane</location>
    </subcellularLocation>
</comment>
<protein>
    <recommendedName>
        <fullName evidence="11">Type II secretion system protein GspC N-terminal domain-containing protein</fullName>
    </recommendedName>
</protein>
<feature type="compositionally biased region" description="Low complexity" evidence="9">
    <location>
        <begin position="71"/>
        <end position="88"/>
    </location>
</feature>